<feature type="region of interest" description="Disordered" evidence="16">
    <location>
        <begin position="1"/>
        <end position="25"/>
    </location>
</feature>
<feature type="domain" description="GAF" evidence="17">
    <location>
        <begin position="163"/>
        <end position="312"/>
    </location>
</feature>
<evidence type="ECO:0000256" key="16">
    <source>
        <dbReference type="SAM" id="MobiDB-lite"/>
    </source>
</evidence>
<organism evidence="20 21">
    <name type="scientific">Thermopolyspora flexuosa</name>
    <dbReference type="NCBI Taxonomy" id="103836"/>
    <lineage>
        <taxon>Bacteria</taxon>
        <taxon>Bacillati</taxon>
        <taxon>Actinomycetota</taxon>
        <taxon>Actinomycetes</taxon>
        <taxon>Streptosporangiales</taxon>
        <taxon>Streptosporangiaceae</taxon>
        <taxon>Thermopolyspora</taxon>
    </lineage>
</organism>
<dbReference type="InterPro" id="IPR003594">
    <property type="entry name" value="HATPase_dom"/>
</dbReference>
<dbReference type="Proteomes" id="UP000319213">
    <property type="component" value="Unassembled WGS sequence"/>
</dbReference>
<evidence type="ECO:0000259" key="19">
    <source>
        <dbReference type="SMART" id="SM00331"/>
    </source>
</evidence>
<evidence type="ECO:0000256" key="13">
    <source>
        <dbReference type="ARBA" id="ARBA00056274"/>
    </source>
</evidence>
<keyword evidence="11" id="KW-0464">Manganese</keyword>
<keyword evidence="3" id="KW-0808">Transferase</keyword>
<evidence type="ECO:0000259" key="17">
    <source>
        <dbReference type="SMART" id="SM00065"/>
    </source>
</evidence>
<reference evidence="20 21" key="1">
    <citation type="submission" date="2019-06" db="EMBL/GenBank/DDBJ databases">
        <title>Sequencing the genomes of 1000 actinobacteria strains.</title>
        <authorList>
            <person name="Klenk H.-P."/>
        </authorList>
    </citation>
    <scope>NUCLEOTIDE SEQUENCE [LARGE SCALE GENOMIC DNA]</scope>
    <source>
        <strain evidence="20 21">DSM 43186</strain>
    </source>
</reference>
<feature type="compositionally biased region" description="Basic and acidic residues" evidence="16">
    <location>
        <begin position="1"/>
        <end position="15"/>
    </location>
</feature>
<dbReference type="Gene3D" id="3.30.450.20">
    <property type="entry name" value="PAS domain"/>
    <property type="match status" value="1"/>
</dbReference>
<dbReference type="InterPro" id="IPR052016">
    <property type="entry name" value="Bact_Sigma-Reg"/>
</dbReference>
<dbReference type="SUPFAM" id="SSF81606">
    <property type="entry name" value="PP2C-like"/>
    <property type="match status" value="1"/>
</dbReference>
<dbReference type="EMBL" id="VFPQ01000001">
    <property type="protein sequence ID" value="TQM76718.1"/>
    <property type="molecule type" value="Genomic_DNA"/>
</dbReference>
<dbReference type="Pfam" id="PF07228">
    <property type="entry name" value="SpoIIE"/>
    <property type="match status" value="1"/>
</dbReference>
<dbReference type="Gene3D" id="3.60.40.10">
    <property type="entry name" value="PPM-type phosphatase domain"/>
    <property type="match status" value="1"/>
</dbReference>
<evidence type="ECO:0000256" key="14">
    <source>
        <dbReference type="ARBA" id="ARBA00075117"/>
    </source>
</evidence>
<evidence type="ECO:0000256" key="10">
    <source>
        <dbReference type="ARBA" id="ARBA00022912"/>
    </source>
</evidence>
<dbReference type="FunFam" id="3.30.565.10:FF:000028">
    <property type="entry name" value="PAS sensor protein"/>
    <property type="match status" value="1"/>
</dbReference>
<proteinExistence type="predicted"/>
<dbReference type="SMART" id="SM00331">
    <property type="entry name" value="PP2C_SIG"/>
    <property type="match status" value="1"/>
</dbReference>
<dbReference type="FunFam" id="3.60.40.10:FF:000005">
    <property type="entry name" value="Serine/threonine protein phosphatase"/>
    <property type="match status" value="1"/>
</dbReference>
<dbReference type="EC" id="3.1.3.16" evidence="1"/>
<evidence type="ECO:0000256" key="15">
    <source>
        <dbReference type="ARBA" id="ARBA00081350"/>
    </source>
</evidence>
<dbReference type="InterPro" id="IPR036457">
    <property type="entry name" value="PPM-type-like_dom_sf"/>
</dbReference>
<evidence type="ECO:0000256" key="6">
    <source>
        <dbReference type="ARBA" id="ARBA00022777"/>
    </source>
</evidence>
<evidence type="ECO:0000256" key="4">
    <source>
        <dbReference type="ARBA" id="ARBA00022723"/>
    </source>
</evidence>
<keyword evidence="4" id="KW-0479">Metal-binding</keyword>
<gene>
    <name evidence="20" type="ORF">FHX40_3464</name>
</gene>
<keyword evidence="6" id="KW-0418">Kinase</keyword>
<evidence type="ECO:0000256" key="3">
    <source>
        <dbReference type="ARBA" id="ARBA00022679"/>
    </source>
</evidence>
<evidence type="ECO:0000259" key="18">
    <source>
        <dbReference type="SMART" id="SM00091"/>
    </source>
</evidence>
<keyword evidence="9" id="KW-0460">Magnesium</keyword>
<dbReference type="CDD" id="cd16936">
    <property type="entry name" value="HATPase_RsbW-like"/>
    <property type="match status" value="1"/>
</dbReference>
<dbReference type="Gene3D" id="3.30.565.10">
    <property type="entry name" value="Histidine kinase-like ATPase, C-terminal domain"/>
    <property type="match status" value="1"/>
</dbReference>
<dbReference type="SMART" id="SM00091">
    <property type="entry name" value="PAS"/>
    <property type="match status" value="1"/>
</dbReference>
<dbReference type="PANTHER" id="PTHR43156">
    <property type="entry name" value="STAGE II SPORULATION PROTEIN E-RELATED"/>
    <property type="match status" value="1"/>
</dbReference>
<dbReference type="InterPro" id="IPR000014">
    <property type="entry name" value="PAS"/>
</dbReference>
<keyword evidence="7" id="KW-0378">Hydrolase</keyword>
<sequence length="691" mass="75676">MGDDDRPGEAARDVPRPPGAGGGERESDVVDLLLHMGHGFLIVDAAWRIVFLNGAAERLLGPAGDVLDRSLWSRLPDGLTAMADRLRAARAERMPEDIEVCWPTDHRWYRLCVSPAPGALTILITDVHERRARQTEQAEIDRAVAERTSRIAELTRALGDALTVSEVVDVMARHVLSPFGATGVQIWMLEDDHPHVVGSVGYPDEFTDLLTELYSRQGELLNTPIRLRRPDFVESGEEFAAQFPQIAVIPEVSRKQAWAFLPLVASGHDLGAAIIAFDEPHHFPPEERDLLIALCGLAAQALERARLYDAAHVRARELQRGLLPRELPRLPGVSVNARYMPAGREMEVGGDWYDVIPLSADRVALVIGDVMGHGVSEAAAMGRLRTAVRTLADLELPPDELLTHLNDTVIDMGEHFFATCLYLIYDPTDRSCVCSIAGHPPPAIALPGGTVLFPVTEPDPPLGAASPPFATYRMRLPEHSVLALYTDGLVESAEQDIDVGLECLTRVLTERQARFREDRSGGPNGDGVAPALPEEMCDEIAEAVMPPDRSDDAALLVARTHVLPPENVAMWRLPEDAVAAGLARRHAREQLTKWHLEPLIMTTELLVSELVGNVVRHARGPIHLRLLRSNVLTCEVSDASLSTPRIRRSGHLDEGGRGLQLVAALSHRWGTRFTATGKSIWVEQTLPASCG</sequence>
<dbReference type="PANTHER" id="PTHR43156:SF2">
    <property type="entry name" value="STAGE II SPORULATION PROTEIN E"/>
    <property type="match status" value="1"/>
</dbReference>
<dbReference type="InterPro" id="IPR029016">
    <property type="entry name" value="GAF-like_dom_sf"/>
</dbReference>
<dbReference type="GO" id="GO:0004722">
    <property type="term" value="F:protein serine/threonine phosphatase activity"/>
    <property type="evidence" value="ECO:0007669"/>
    <property type="project" value="UniProtKB-EC"/>
</dbReference>
<dbReference type="Gene3D" id="3.30.450.40">
    <property type="match status" value="1"/>
</dbReference>
<name>A0A543J1L5_9ACTN</name>
<evidence type="ECO:0000256" key="5">
    <source>
        <dbReference type="ARBA" id="ARBA00022741"/>
    </source>
</evidence>
<dbReference type="SUPFAM" id="SSF55785">
    <property type="entry name" value="PYP-like sensor domain (PAS domain)"/>
    <property type="match status" value="1"/>
</dbReference>
<dbReference type="AlphaFoldDB" id="A0A543J1L5"/>
<dbReference type="InterPro" id="IPR035965">
    <property type="entry name" value="PAS-like_dom_sf"/>
</dbReference>
<dbReference type="InterPro" id="IPR003018">
    <property type="entry name" value="GAF"/>
</dbReference>
<dbReference type="Pfam" id="PF13185">
    <property type="entry name" value="GAF_2"/>
    <property type="match status" value="1"/>
</dbReference>
<dbReference type="InterPro" id="IPR036890">
    <property type="entry name" value="HATPase_C_sf"/>
</dbReference>
<keyword evidence="8" id="KW-0067">ATP-binding</keyword>
<evidence type="ECO:0000256" key="8">
    <source>
        <dbReference type="ARBA" id="ARBA00022840"/>
    </source>
</evidence>
<dbReference type="InterPro" id="IPR001932">
    <property type="entry name" value="PPM-type_phosphatase-like_dom"/>
</dbReference>
<keyword evidence="2" id="KW-0597">Phosphoprotein</keyword>
<dbReference type="GO" id="GO:0046872">
    <property type="term" value="F:metal ion binding"/>
    <property type="evidence" value="ECO:0007669"/>
    <property type="project" value="UniProtKB-KW"/>
</dbReference>
<evidence type="ECO:0000313" key="20">
    <source>
        <dbReference type="EMBL" id="TQM76718.1"/>
    </source>
</evidence>
<comment type="catalytic activity">
    <reaction evidence="12">
        <text>O-phospho-L-seryl-[protein] + H2O = L-seryl-[protein] + phosphate</text>
        <dbReference type="Rhea" id="RHEA:20629"/>
        <dbReference type="Rhea" id="RHEA-COMP:9863"/>
        <dbReference type="Rhea" id="RHEA-COMP:11604"/>
        <dbReference type="ChEBI" id="CHEBI:15377"/>
        <dbReference type="ChEBI" id="CHEBI:29999"/>
        <dbReference type="ChEBI" id="CHEBI:43474"/>
        <dbReference type="ChEBI" id="CHEBI:83421"/>
        <dbReference type="EC" id="3.1.3.16"/>
    </reaction>
</comment>
<dbReference type="SMART" id="SM00065">
    <property type="entry name" value="GAF"/>
    <property type="match status" value="1"/>
</dbReference>
<dbReference type="CDD" id="cd00130">
    <property type="entry name" value="PAS"/>
    <property type="match status" value="1"/>
</dbReference>
<evidence type="ECO:0000256" key="12">
    <source>
        <dbReference type="ARBA" id="ARBA00047761"/>
    </source>
</evidence>
<evidence type="ECO:0000256" key="11">
    <source>
        <dbReference type="ARBA" id="ARBA00023211"/>
    </source>
</evidence>
<feature type="domain" description="PAS" evidence="18">
    <location>
        <begin position="27"/>
        <end position="91"/>
    </location>
</feature>
<dbReference type="GO" id="GO:0016301">
    <property type="term" value="F:kinase activity"/>
    <property type="evidence" value="ECO:0007669"/>
    <property type="project" value="UniProtKB-KW"/>
</dbReference>
<protein>
    <recommendedName>
        <fullName evidence="1">protein-serine/threonine phosphatase</fullName>
        <ecNumber evidence="1">3.1.3.16</ecNumber>
    </recommendedName>
    <alternativeName>
        <fullName evidence="15">Protein-serine/threonine phosphatase</fullName>
    </alternativeName>
    <alternativeName>
        <fullName evidence="14">Serine/threonine-protein kinase</fullName>
    </alternativeName>
</protein>
<dbReference type="GO" id="GO:0005524">
    <property type="term" value="F:ATP binding"/>
    <property type="evidence" value="ECO:0007669"/>
    <property type="project" value="UniProtKB-KW"/>
</dbReference>
<evidence type="ECO:0000256" key="7">
    <source>
        <dbReference type="ARBA" id="ARBA00022801"/>
    </source>
</evidence>
<evidence type="ECO:0000313" key="21">
    <source>
        <dbReference type="Proteomes" id="UP000319213"/>
    </source>
</evidence>
<accession>A0A543J1L5</accession>
<keyword evidence="21" id="KW-1185">Reference proteome</keyword>
<dbReference type="SUPFAM" id="SSF55781">
    <property type="entry name" value="GAF domain-like"/>
    <property type="match status" value="1"/>
</dbReference>
<dbReference type="RefSeq" id="WP_170198870.1">
    <property type="nucleotide sequence ID" value="NZ_BMPV01000005.1"/>
</dbReference>
<keyword evidence="5" id="KW-0547">Nucleotide-binding</keyword>
<comment type="caution">
    <text evidence="20">The sequence shown here is derived from an EMBL/GenBank/DDBJ whole genome shotgun (WGS) entry which is preliminary data.</text>
</comment>
<dbReference type="Pfam" id="PF13581">
    <property type="entry name" value="HATPase_c_2"/>
    <property type="match status" value="1"/>
</dbReference>
<feature type="domain" description="PPM-type phosphatase" evidence="19">
    <location>
        <begin position="330"/>
        <end position="560"/>
    </location>
</feature>
<evidence type="ECO:0000256" key="2">
    <source>
        <dbReference type="ARBA" id="ARBA00022553"/>
    </source>
</evidence>
<evidence type="ECO:0000256" key="1">
    <source>
        <dbReference type="ARBA" id="ARBA00013081"/>
    </source>
</evidence>
<keyword evidence="10" id="KW-0904">Protein phosphatase</keyword>
<comment type="function">
    <text evidence="13">Primarily acts as an independent SigF regulator that is sensitive to the osmosensory signal, mediating the cross talk of PknD with the SigF regulon. Possesses both phosphatase and kinase activities. The kinase domain functions as a classic anti-sigma factor-like kinase to phosphorylate the anti-anti-sigma factor domain at the canonical regulatory site, and the phosphatase domain antagonizes this activity.</text>
</comment>
<evidence type="ECO:0000256" key="9">
    <source>
        <dbReference type="ARBA" id="ARBA00022842"/>
    </source>
</evidence>